<accession>A0ABY4RFX2</accession>
<reference evidence="3" key="2">
    <citation type="journal article" date="2021" name="J Anim Sci Technol">
        <title>Complete genome sequence of Paenibacillus konkukensis sp. nov. SK3146 as a potential probiotic strain.</title>
        <authorList>
            <person name="Jung H.I."/>
            <person name="Park S."/>
            <person name="Niu K.M."/>
            <person name="Lee S.W."/>
            <person name="Kothari D."/>
            <person name="Yi K.J."/>
            <person name="Kim S.K."/>
        </authorList>
    </citation>
    <scope>NUCLEOTIDE SEQUENCE</scope>
    <source>
        <strain evidence="3">SK3146</strain>
    </source>
</reference>
<dbReference type="PANTHER" id="PTHR21064:SF6">
    <property type="entry name" value="AMINOGLYCOSIDE PHOSPHOTRANSFERASE DOMAIN-CONTAINING PROTEIN"/>
    <property type="match status" value="1"/>
</dbReference>
<dbReference type="EMBL" id="CP027059">
    <property type="protein sequence ID" value="UQZ81399.1"/>
    <property type="molecule type" value="Genomic_DNA"/>
</dbReference>
<dbReference type="InterPro" id="IPR002575">
    <property type="entry name" value="Aminoglycoside_PTrfase"/>
</dbReference>
<dbReference type="InterPro" id="IPR011009">
    <property type="entry name" value="Kinase-like_dom_sf"/>
</dbReference>
<feature type="domain" description="Aminoglycoside phosphotransferase" evidence="2">
    <location>
        <begin position="26"/>
        <end position="260"/>
    </location>
</feature>
<evidence type="ECO:0000313" key="3">
    <source>
        <dbReference type="EMBL" id="UQZ81399.1"/>
    </source>
</evidence>
<comment type="similarity">
    <text evidence="1">Belongs to the pseudomonas-type ThrB family.</text>
</comment>
<keyword evidence="3" id="KW-0418">Kinase</keyword>
<dbReference type="Gene3D" id="3.90.1200.10">
    <property type="match status" value="1"/>
</dbReference>
<keyword evidence="4" id="KW-1185">Reference proteome</keyword>
<proteinExistence type="inferred from homology"/>
<dbReference type="GO" id="GO:0004413">
    <property type="term" value="F:homoserine kinase activity"/>
    <property type="evidence" value="ECO:0007669"/>
    <property type="project" value="UniProtKB-EC"/>
</dbReference>
<organism evidence="3 4">
    <name type="scientific">Paenibacillus konkukensis</name>
    <dbReference type="NCBI Taxonomy" id="2020716"/>
    <lineage>
        <taxon>Bacteria</taxon>
        <taxon>Bacillati</taxon>
        <taxon>Bacillota</taxon>
        <taxon>Bacilli</taxon>
        <taxon>Bacillales</taxon>
        <taxon>Paenibacillaceae</taxon>
        <taxon>Paenibacillus</taxon>
    </lineage>
</organism>
<dbReference type="Proteomes" id="UP001057134">
    <property type="component" value="Chromosome"/>
</dbReference>
<name>A0ABY4RFX2_9BACL</name>
<sequence length="334" mass="37833">MNDLNRAIERQIGSAYFEPPAAVSTSPVAYGVNNQTCYADCNGHRYVFRVYMNKRDSELIRYELDVLSELQKQPLSFQIPAVVPNLRGEPVTLTDNGRWGVLFHYIEGERPGSGDAYEVGRATGELSKALARLNVGRTGPYRGSYHLYEIHPHATRERLHSFLSGPPEGADVRMAEALLHELDAMERKRLQWAELPHQLVHGDLLFSNWLVNNGRISGVLDFEFVSPDLRAMELAIGLTQLIDDGALQEEHAERLIAGYSSETELTDEEIRAMPDLLKLRYMGSFIHHFGRYMAGVGTLEGVQRRLRALGRLEEGMAQTSRKLSGLCYRYFHKR</sequence>
<dbReference type="RefSeq" id="WP_249863641.1">
    <property type="nucleotide sequence ID" value="NZ_CP027059.1"/>
</dbReference>
<dbReference type="EC" id="2.7.1.39" evidence="3"/>
<protein>
    <submittedName>
        <fullName evidence="3">Homoserine kinase</fullName>
        <ecNumber evidence="3">2.7.1.39</ecNumber>
    </submittedName>
</protein>
<evidence type="ECO:0000256" key="1">
    <source>
        <dbReference type="ARBA" id="ARBA00038240"/>
    </source>
</evidence>
<dbReference type="Gene3D" id="3.30.200.20">
    <property type="entry name" value="Phosphorylase Kinase, domain 1"/>
    <property type="match status" value="1"/>
</dbReference>
<gene>
    <name evidence="3" type="primary">thrB_1</name>
    <name evidence="3" type="ORF">SK3146_00555</name>
</gene>
<dbReference type="SUPFAM" id="SSF56112">
    <property type="entry name" value="Protein kinase-like (PK-like)"/>
    <property type="match status" value="1"/>
</dbReference>
<reference evidence="3" key="1">
    <citation type="submission" date="2018-02" db="EMBL/GenBank/DDBJ databases">
        <authorList>
            <person name="Kim S.-K."/>
            <person name="Jung H.-I."/>
            <person name="Lee S.-W."/>
        </authorList>
    </citation>
    <scope>NUCLEOTIDE SEQUENCE</scope>
    <source>
        <strain evidence="3">SK3146</strain>
    </source>
</reference>
<evidence type="ECO:0000259" key="2">
    <source>
        <dbReference type="Pfam" id="PF01636"/>
    </source>
</evidence>
<dbReference type="InterPro" id="IPR050249">
    <property type="entry name" value="Pseudomonas-type_ThrB"/>
</dbReference>
<evidence type="ECO:0000313" key="4">
    <source>
        <dbReference type="Proteomes" id="UP001057134"/>
    </source>
</evidence>
<dbReference type="PANTHER" id="PTHR21064">
    <property type="entry name" value="AMINOGLYCOSIDE PHOSPHOTRANSFERASE DOMAIN-CONTAINING PROTEIN-RELATED"/>
    <property type="match status" value="1"/>
</dbReference>
<keyword evidence="3" id="KW-0808">Transferase</keyword>
<dbReference type="Pfam" id="PF01636">
    <property type="entry name" value="APH"/>
    <property type="match status" value="1"/>
</dbReference>